<evidence type="ECO:0000313" key="6">
    <source>
        <dbReference type="EMBL" id="PSH56991.1"/>
    </source>
</evidence>
<dbReference type="AlphaFoldDB" id="A0A2P7ARY7"/>
<comment type="similarity">
    <text evidence="1 4">Belongs to the aldehyde dehydrogenase family.</text>
</comment>
<protein>
    <submittedName>
        <fullName evidence="6">Succinate-semialdehyde dehydrogenase</fullName>
    </submittedName>
</protein>
<dbReference type="InterPro" id="IPR016163">
    <property type="entry name" value="Ald_DH_C"/>
</dbReference>
<dbReference type="Gene3D" id="3.40.605.10">
    <property type="entry name" value="Aldehyde Dehydrogenase, Chain A, domain 1"/>
    <property type="match status" value="1"/>
</dbReference>
<comment type="caution">
    <text evidence="6">The sequence shown here is derived from an EMBL/GenBank/DDBJ whole genome shotgun (WGS) entry which is preliminary data.</text>
</comment>
<dbReference type="InterPro" id="IPR016162">
    <property type="entry name" value="Ald_DH_N"/>
</dbReference>
<dbReference type="OrthoDB" id="9812625at2"/>
<dbReference type="EMBL" id="PGGN01000003">
    <property type="protein sequence ID" value="PSH56991.1"/>
    <property type="molecule type" value="Genomic_DNA"/>
</dbReference>
<keyword evidence="7" id="KW-1185">Reference proteome</keyword>
<dbReference type="FunFam" id="3.40.309.10:FF:000009">
    <property type="entry name" value="Aldehyde dehydrogenase A"/>
    <property type="match status" value="1"/>
</dbReference>
<dbReference type="PANTHER" id="PTHR11699">
    <property type="entry name" value="ALDEHYDE DEHYDROGENASE-RELATED"/>
    <property type="match status" value="1"/>
</dbReference>
<organism evidence="6 7">
    <name type="scientific">Phyllobacterium endophyticum</name>
    <dbReference type="NCBI Taxonomy" id="1149773"/>
    <lineage>
        <taxon>Bacteria</taxon>
        <taxon>Pseudomonadati</taxon>
        <taxon>Pseudomonadota</taxon>
        <taxon>Alphaproteobacteria</taxon>
        <taxon>Hyphomicrobiales</taxon>
        <taxon>Phyllobacteriaceae</taxon>
        <taxon>Phyllobacterium</taxon>
    </lineage>
</organism>
<keyword evidence="2 4" id="KW-0560">Oxidoreductase</keyword>
<evidence type="ECO:0000256" key="4">
    <source>
        <dbReference type="RuleBase" id="RU003345"/>
    </source>
</evidence>
<accession>A0A2P7ARY7</accession>
<sequence>MSVENQFKIISPVDGRVYATRSYSESSNVAAALDRAGAAFRTWRSSLISERASLITALADALLARKEHLGEIVAWQIGRPIAQADETARFKLVSEKHIEAVSVLEHEPYPSEPSIERHVRRSGQGIHFSIAPWNYPLGLLPWLIVAPVLGGNTVILKHSDQTALVAEVINEALAAIGAPEGVLQTIAVNHRTAGEIISSGRVKAINFIGSVRGGLEIHKAAAGTLTHVHLELGGKDPAYIRPDADIGSAVADIADGSFSNSGQSCCSVERIYVHESVHDAFVERFKQEMQNWSVGNPITEAPAIGPMVKHAAAEYVRTQIADAVINGAKKYVAETFAGLATDENAYVTPTLLTNLDHSMSIMRDELFGPVACIQKVASDEEAVLLMNDSEFGLTASIWTADTERGVELGDQLETGTVFVNRCDHADLYLPWGGEKNSGLGRVNGRDGLLGVTASKSFHVKAV</sequence>
<gene>
    <name evidence="6" type="ORF">CU100_17035</name>
</gene>
<dbReference type="RefSeq" id="WP_106717756.1">
    <property type="nucleotide sequence ID" value="NZ_JACHXT010000003.1"/>
</dbReference>
<feature type="domain" description="Aldehyde dehydrogenase" evidence="5">
    <location>
        <begin position="5"/>
        <end position="456"/>
    </location>
</feature>
<proteinExistence type="inferred from homology"/>
<dbReference type="Proteomes" id="UP000241158">
    <property type="component" value="Unassembled WGS sequence"/>
</dbReference>
<name>A0A2P7ARY7_9HYPH</name>
<evidence type="ECO:0000313" key="7">
    <source>
        <dbReference type="Proteomes" id="UP000241158"/>
    </source>
</evidence>
<reference evidence="7" key="1">
    <citation type="submission" date="2017-11" db="EMBL/GenBank/DDBJ databases">
        <authorList>
            <person name="Kuznetsova I."/>
            <person name="Sazanova A."/>
            <person name="Chirak E."/>
            <person name="Safronova V."/>
            <person name="Willems A."/>
        </authorList>
    </citation>
    <scope>NUCLEOTIDE SEQUENCE [LARGE SCALE GENOMIC DNA]</scope>
    <source>
        <strain evidence="7">PEPV15</strain>
    </source>
</reference>
<dbReference type="GO" id="GO:0016620">
    <property type="term" value="F:oxidoreductase activity, acting on the aldehyde or oxo group of donors, NAD or NADP as acceptor"/>
    <property type="evidence" value="ECO:0007669"/>
    <property type="project" value="InterPro"/>
</dbReference>
<evidence type="ECO:0000256" key="1">
    <source>
        <dbReference type="ARBA" id="ARBA00009986"/>
    </source>
</evidence>
<dbReference type="SUPFAM" id="SSF53720">
    <property type="entry name" value="ALDH-like"/>
    <property type="match status" value="1"/>
</dbReference>
<dbReference type="InterPro" id="IPR015590">
    <property type="entry name" value="Aldehyde_DH_dom"/>
</dbReference>
<evidence type="ECO:0000256" key="3">
    <source>
        <dbReference type="PROSITE-ProRule" id="PRU10007"/>
    </source>
</evidence>
<dbReference type="InterPro" id="IPR029510">
    <property type="entry name" value="Ald_DH_CS_GLU"/>
</dbReference>
<evidence type="ECO:0000256" key="2">
    <source>
        <dbReference type="ARBA" id="ARBA00023002"/>
    </source>
</evidence>
<feature type="active site" evidence="3">
    <location>
        <position position="231"/>
    </location>
</feature>
<evidence type="ECO:0000259" key="5">
    <source>
        <dbReference type="Pfam" id="PF00171"/>
    </source>
</evidence>
<dbReference type="InterPro" id="IPR016161">
    <property type="entry name" value="Ald_DH/histidinol_DH"/>
</dbReference>
<dbReference type="Pfam" id="PF00171">
    <property type="entry name" value="Aldedh"/>
    <property type="match status" value="1"/>
</dbReference>
<dbReference type="Gene3D" id="3.40.309.10">
    <property type="entry name" value="Aldehyde Dehydrogenase, Chain A, domain 2"/>
    <property type="match status" value="1"/>
</dbReference>
<dbReference type="PROSITE" id="PS00687">
    <property type="entry name" value="ALDEHYDE_DEHYDR_GLU"/>
    <property type="match status" value="1"/>
</dbReference>